<feature type="compositionally biased region" description="Gly residues" evidence="1">
    <location>
        <begin position="18"/>
        <end position="38"/>
    </location>
</feature>
<gene>
    <name evidence="2" type="ORF">COCNU_09G002660</name>
</gene>
<reference evidence="2" key="2">
    <citation type="submission" date="2019-07" db="EMBL/GenBank/DDBJ databases">
        <authorList>
            <person name="Yang Y."/>
            <person name="Bocs S."/>
            <person name="Baudouin L."/>
        </authorList>
    </citation>
    <scope>NUCLEOTIDE SEQUENCE</scope>
    <source>
        <tissue evidence="2">Spear leaf of Hainan Tall coconut</tissue>
    </source>
</reference>
<evidence type="ECO:0000256" key="1">
    <source>
        <dbReference type="SAM" id="MobiDB-lite"/>
    </source>
</evidence>
<dbReference type="AlphaFoldDB" id="A0A8K0IJF1"/>
<organism evidence="2 3">
    <name type="scientific">Cocos nucifera</name>
    <name type="common">Coconut palm</name>
    <dbReference type="NCBI Taxonomy" id="13894"/>
    <lineage>
        <taxon>Eukaryota</taxon>
        <taxon>Viridiplantae</taxon>
        <taxon>Streptophyta</taxon>
        <taxon>Embryophyta</taxon>
        <taxon>Tracheophyta</taxon>
        <taxon>Spermatophyta</taxon>
        <taxon>Magnoliopsida</taxon>
        <taxon>Liliopsida</taxon>
        <taxon>Arecaceae</taxon>
        <taxon>Arecoideae</taxon>
        <taxon>Cocoseae</taxon>
        <taxon>Attaleinae</taxon>
        <taxon>Cocos</taxon>
    </lineage>
</organism>
<evidence type="ECO:0000313" key="2">
    <source>
        <dbReference type="EMBL" id="KAG1360803.1"/>
    </source>
</evidence>
<sequence length="95" mass="9222">MGGGGGGGPAKEPRAMAGSGGGGDVGSSGGGRQGGGVGMREVAVGWRGGMEGEMGIDGDGDAGSGADQGANRRRGRRWHRLGKVREGWGLIDGGE</sequence>
<protein>
    <submittedName>
        <fullName evidence="2">Uncharacterized protein</fullName>
    </submittedName>
</protein>
<accession>A0A8K0IJF1</accession>
<dbReference type="EMBL" id="CM017880">
    <property type="protein sequence ID" value="KAG1360803.1"/>
    <property type="molecule type" value="Genomic_DNA"/>
</dbReference>
<proteinExistence type="predicted"/>
<name>A0A8K0IJF1_COCNU</name>
<keyword evidence="3" id="KW-1185">Reference proteome</keyword>
<reference evidence="2" key="1">
    <citation type="journal article" date="2017" name="Gigascience">
        <title>The genome draft of coconut (Cocos nucifera).</title>
        <authorList>
            <person name="Xiao Y."/>
            <person name="Xu P."/>
            <person name="Fan H."/>
            <person name="Baudouin L."/>
            <person name="Xia W."/>
            <person name="Bocs S."/>
            <person name="Xu J."/>
            <person name="Li Q."/>
            <person name="Guo A."/>
            <person name="Zhou L."/>
            <person name="Li J."/>
            <person name="Wu Y."/>
            <person name="Ma Z."/>
            <person name="Armero A."/>
            <person name="Issali A.E."/>
            <person name="Liu N."/>
            <person name="Peng M."/>
            <person name="Yang Y."/>
        </authorList>
    </citation>
    <scope>NUCLEOTIDE SEQUENCE</scope>
    <source>
        <tissue evidence="2">Spear leaf of Hainan Tall coconut</tissue>
    </source>
</reference>
<evidence type="ECO:0000313" key="3">
    <source>
        <dbReference type="Proteomes" id="UP000797356"/>
    </source>
</evidence>
<feature type="region of interest" description="Disordered" evidence="1">
    <location>
        <begin position="1"/>
        <end position="78"/>
    </location>
</feature>
<dbReference type="Proteomes" id="UP000797356">
    <property type="component" value="Chromosome 9"/>
</dbReference>
<comment type="caution">
    <text evidence="2">The sequence shown here is derived from an EMBL/GenBank/DDBJ whole genome shotgun (WGS) entry which is preliminary data.</text>
</comment>